<reference evidence="1" key="1">
    <citation type="submission" date="2019-06" db="EMBL/GenBank/DDBJ databases">
        <authorList>
            <person name="Zheng W."/>
        </authorList>
    </citation>
    <scope>NUCLEOTIDE SEQUENCE</scope>
    <source>
        <strain evidence="1">QDHG01</strain>
    </source>
</reference>
<dbReference type="AlphaFoldDB" id="A0A8J8TAS6"/>
<sequence>MIKRARKLHQANQQLKSLYKLLNRNDRNLHQEMGVITRAKIRKGQVYLINQVSSIRNTKINKVVLN</sequence>
<proteinExistence type="predicted"/>
<gene>
    <name evidence="1" type="ORF">FGO68_gene16780</name>
</gene>
<dbReference type="EMBL" id="RRYP01000307">
    <property type="protein sequence ID" value="TNV87633.1"/>
    <property type="molecule type" value="Genomic_DNA"/>
</dbReference>
<evidence type="ECO:0000313" key="2">
    <source>
        <dbReference type="Proteomes" id="UP000785679"/>
    </source>
</evidence>
<evidence type="ECO:0000313" key="1">
    <source>
        <dbReference type="EMBL" id="TNV87633.1"/>
    </source>
</evidence>
<protein>
    <submittedName>
        <fullName evidence="1">Uncharacterized protein</fullName>
    </submittedName>
</protein>
<accession>A0A8J8TAS6</accession>
<name>A0A8J8TAS6_HALGN</name>
<keyword evidence="2" id="KW-1185">Reference proteome</keyword>
<dbReference type="Proteomes" id="UP000785679">
    <property type="component" value="Unassembled WGS sequence"/>
</dbReference>
<organism evidence="1 2">
    <name type="scientific">Halteria grandinella</name>
    <dbReference type="NCBI Taxonomy" id="5974"/>
    <lineage>
        <taxon>Eukaryota</taxon>
        <taxon>Sar</taxon>
        <taxon>Alveolata</taxon>
        <taxon>Ciliophora</taxon>
        <taxon>Intramacronucleata</taxon>
        <taxon>Spirotrichea</taxon>
        <taxon>Stichotrichia</taxon>
        <taxon>Sporadotrichida</taxon>
        <taxon>Halteriidae</taxon>
        <taxon>Halteria</taxon>
    </lineage>
</organism>
<comment type="caution">
    <text evidence="1">The sequence shown here is derived from an EMBL/GenBank/DDBJ whole genome shotgun (WGS) entry which is preliminary data.</text>
</comment>